<dbReference type="OrthoDB" id="5590473at2759"/>
<accession>A0A067MSI4</accession>
<organism evidence="1 2">
    <name type="scientific">Botryobasidium botryosum (strain FD-172 SS1)</name>
    <dbReference type="NCBI Taxonomy" id="930990"/>
    <lineage>
        <taxon>Eukaryota</taxon>
        <taxon>Fungi</taxon>
        <taxon>Dikarya</taxon>
        <taxon>Basidiomycota</taxon>
        <taxon>Agaricomycotina</taxon>
        <taxon>Agaricomycetes</taxon>
        <taxon>Cantharellales</taxon>
        <taxon>Botryobasidiaceae</taxon>
        <taxon>Botryobasidium</taxon>
    </lineage>
</organism>
<sequence length="240" mass="26833">MPSEPGRCVAPRLEQIELWNNWRSVTFGAVLAFSRSNIERGFRDYWASQGITEYDVPHLLSLRALHALIARGRPLRRHGGHLATSDLPASKWDDEGMEQLGYELHRREPIQHRSGQRQEQGVDEVLHGHIHRSALELEDGDDDDDEGDARRLGVTFVVASGDGADAENNLGGFPRVLTQVMDLGISVELWTWHDRTSSELAKLAHSFPTKFQLFELDKFAPHLLPWTPSSEPAAGTSAAT</sequence>
<dbReference type="AlphaFoldDB" id="A0A067MSI4"/>
<evidence type="ECO:0000313" key="2">
    <source>
        <dbReference type="Proteomes" id="UP000027195"/>
    </source>
</evidence>
<keyword evidence="2" id="KW-1185">Reference proteome</keyword>
<name>A0A067MSI4_BOTB1</name>
<protein>
    <submittedName>
        <fullName evidence="1">Uncharacterized protein</fullName>
    </submittedName>
</protein>
<dbReference type="InParanoid" id="A0A067MSI4"/>
<reference evidence="2" key="1">
    <citation type="journal article" date="2014" name="Proc. Natl. Acad. Sci. U.S.A.">
        <title>Extensive sampling of basidiomycete genomes demonstrates inadequacy of the white-rot/brown-rot paradigm for wood decay fungi.</title>
        <authorList>
            <person name="Riley R."/>
            <person name="Salamov A.A."/>
            <person name="Brown D.W."/>
            <person name="Nagy L.G."/>
            <person name="Floudas D."/>
            <person name="Held B.W."/>
            <person name="Levasseur A."/>
            <person name="Lombard V."/>
            <person name="Morin E."/>
            <person name="Otillar R."/>
            <person name="Lindquist E.A."/>
            <person name="Sun H."/>
            <person name="LaButti K.M."/>
            <person name="Schmutz J."/>
            <person name="Jabbour D."/>
            <person name="Luo H."/>
            <person name="Baker S.E."/>
            <person name="Pisabarro A.G."/>
            <person name="Walton J.D."/>
            <person name="Blanchette R.A."/>
            <person name="Henrissat B."/>
            <person name="Martin F."/>
            <person name="Cullen D."/>
            <person name="Hibbett D.S."/>
            <person name="Grigoriev I.V."/>
        </authorList>
    </citation>
    <scope>NUCLEOTIDE SEQUENCE [LARGE SCALE GENOMIC DNA]</scope>
    <source>
        <strain evidence="2">FD-172 SS1</strain>
    </source>
</reference>
<gene>
    <name evidence="1" type="ORF">BOTBODRAFT_187551</name>
</gene>
<dbReference type="STRING" id="930990.A0A067MSI4"/>
<dbReference type="Proteomes" id="UP000027195">
    <property type="component" value="Unassembled WGS sequence"/>
</dbReference>
<dbReference type="EMBL" id="KL198035">
    <property type="protein sequence ID" value="KDQ14797.1"/>
    <property type="molecule type" value="Genomic_DNA"/>
</dbReference>
<proteinExistence type="predicted"/>
<evidence type="ECO:0000313" key="1">
    <source>
        <dbReference type="EMBL" id="KDQ14797.1"/>
    </source>
</evidence>
<dbReference type="HOGENOM" id="CLU_1156211_0_0_1"/>